<evidence type="ECO:0000313" key="3">
    <source>
        <dbReference type="Proteomes" id="UP000435649"/>
    </source>
</evidence>
<protein>
    <submittedName>
        <fullName evidence="2">Uncharacterized protein</fullName>
    </submittedName>
</protein>
<dbReference type="AlphaFoldDB" id="A0A844FZA1"/>
<feature type="transmembrane region" description="Helical" evidence="1">
    <location>
        <begin position="15"/>
        <end position="34"/>
    </location>
</feature>
<keyword evidence="1" id="KW-0812">Transmembrane</keyword>
<name>A0A844FZA1_9BACT</name>
<proteinExistence type="predicted"/>
<reference evidence="2 3" key="1">
    <citation type="submission" date="2019-08" db="EMBL/GenBank/DDBJ databases">
        <title>In-depth cultivation of the pig gut microbiome towards novel bacterial diversity and tailored functional studies.</title>
        <authorList>
            <person name="Wylensek D."/>
            <person name="Hitch T.C.A."/>
            <person name="Clavel T."/>
        </authorList>
    </citation>
    <scope>NUCLEOTIDE SEQUENCE [LARGE SCALE GENOMIC DNA]</scope>
    <source>
        <strain evidence="2 3">BBE-744-WT-12</strain>
    </source>
</reference>
<evidence type="ECO:0000256" key="1">
    <source>
        <dbReference type="SAM" id="Phobius"/>
    </source>
</evidence>
<gene>
    <name evidence="2" type="ORF">FYJ85_01020</name>
</gene>
<feature type="transmembrane region" description="Helical" evidence="1">
    <location>
        <begin position="46"/>
        <end position="68"/>
    </location>
</feature>
<keyword evidence="1" id="KW-1133">Transmembrane helix</keyword>
<feature type="transmembrane region" description="Helical" evidence="1">
    <location>
        <begin position="74"/>
        <end position="93"/>
    </location>
</feature>
<dbReference type="Proteomes" id="UP000435649">
    <property type="component" value="Unassembled WGS sequence"/>
</dbReference>
<comment type="caution">
    <text evidence="2">The sequence shown here is derived from an EMBL/GenBank/DDBJ whole genome shotgun (WGS) entry which is preliminary data.</text>
</comment>
<keyword evidence="3" id="KW-1185">Reference proteome</keyword>
<feature type="transmembrane region" description="Helical" evidence="1">
    <location>
        <begin position="105"/>
        <end position="125"/>
    </location>
</feature>
<keyword evidence="1" id="KW-0472">Membrane</keyword>
<accession>A0A844FZA1</accession>
<evidence type="ECO:0000313" key="2">
    <source>
        <dbReference type="EMBL" id="MST95629.1"/>
    </source>
</evidence>
<dbReference type="EMBL" id="VUNS01000001">
    <property type="protein sequence ID" value="MST95629.1"/>
    <property type="molecule type" value="Genomic_DNA"/>
</dbReference>
<dbReference type="RefSeq" id="WP_154416700.1">
    <property type="nucleotide sequence ID" value="NZ_DBFCGB010000128.1"/>
</dbReference>
<organism evidence="2 3">
    <name type="scientific">Victivallis lenta</name>
    <dbReference type="NCBI Taxonomy" id="2606640"/>
    <lineage>
        <taxon>Bacteria</taxon>
        <taxon>Pseudomonadati</taxon>
        <taxon>Lentisphaerota</taxon>
        <taxon>Lentisphaeria</taxon>
        <taxon>Victivallales</taxon>
        <taxon>Victivallaceae</taxon>
        <taxon>Victivallis</taxon>
    </lineage>
</organism>
<sequence length="126" mass="14285">MNPFPLLVQSGLTPLYLLILYGVISFPLFFFGSLRTERPLSWKEALAAAALLAFLVMLFSIFHSSSIYLRSHYYRIQFAGIILPAYAVLSLLIKKYDCDVVPSLLMVLGGLFLPLLILMWLISLFH</sequence>